<organism evidence="4 5">
    <name type="scientific">Lysobacter cavernae</name>
    <dbReference type="NCBI Taxonomy" id="1685901"/>
    <lineage>
        <taxon>Bacteria</taxon>
        <taxon>Pseudomonadati</taxon>
        <taxon>Pseudomonadota</taxon>
        <taxon>Gammaproteobacteria</taxon>
        <taxon>Lysobacterales</taxon>
        <taxon>Lysobacteraceae</taxon>
        <taxon>Lysobacter</taxon>
    </lineage>
</organism>
<dbReference type="Pfam" id="PF13229">
    <property type="entry name" value="Beta_helix"/>
    <property type="match status" value="1"/>
</dbReference>
<dbReference type="NCBIfam" id="NF041518">
    <property type="entry name" value="choice_anch_Q"/>
    <property type="match status" value="1"/>
</dbReference>
<dbReference type="InterPro" id="IPR039448">
    <property type="entry name" value="Beta_helix"/>
</dbReference>
<evidence type="ECO:0000313" key="5">
    <source>
        <dbReference type="Proteomes" id="UP001595740"/>
    </source>
</evidence>
<dbReference type="Gene3D" id="2.60.40.10">
    <property type="entry name" value="Immunoglobulins"/>
    <property type="match status" value="2"/>
</dbReference>
<dbReference type="Proteomes" id="UP001595740">
    <property type="component" value="Unassembled WGS sequence"/>
</dbReference>
<name>A0ABV7RLX6_9GAMM</name>
<keyword evidence="5" id="KW-1185">Reference proteome</keyword>
<reference evidence="5" key="1">
    <citation type="journal article" date="2019" name="Int. J. Syst. Evol. Microbiol.">
        <title>The Global Catalogue of Microorganisms (GCM) 10K type strain sequencing project: providing services to taxonomists for standard genome sequencing and annotation.</title>
        <authorList>
            <consortium name="The Broad Institute Genomics Platform"/>
            <consortium name="The Broad Institute Genome Sequencing Center for Infectious Disease"/>
            <person name="Wu L."/>
            <person name="Ma J."/>
        </authorList>
    </citation>
    <scope>NUCLEOTIDE SEQUENCE [LARGE SCALE GENOMIC DNA]</scope>
    <source>
        <strain evidence="5">KCTC 42875</strain>
    </source>
</reference>
<dbReference type="SUPFAM" id="SSF51126">
    <property type="entry name" value="Pectin lyase-like"/>
    <property type="match status" value="1"/>
</dbReference>
<gene>
    <name evidence="4" type="ORF">ACFOLC_02195</name>
</gene>
<proteinExistence type="predicted"/>
<dbReference type="PROSITE" id="PS51257">
    <property type="entry name" value="PROKAR_LIPOPROTEIN"/>
    <property type="match status" value="1"/>
</dbReference>
<comment type="caution">
    <text evidence="4">The sequence shown here is derived from an EMBL/GenBank/DDBJ whole genome shotgun (WGS) entry which is preliminary data.</text>
</comment>
<dbReference type="Pfam" id="PF10633">
    <property type="entry name" value="NPCBM_assoc"/>
    <property type="match status" value="2"/>
</dbReference>
<dbReference type="InterPro" id="IPR018905">
    <property type="entry name" value="A-galactase_NEW3"/>
</dbReference>
<dbReference type="InterPro" id="IPR006626">
    <property type="entry name" value="PbH1"/>
</dbReference>
<accession>A0ABV7RLX6</accession>
<dbReference type="EMBL" id="JBHRXK010000001">
    <property type="protein sequence ID" value="MFC3549819.1"/>
    <property type="molecule type" value="Genomic_DNA"/>
</dbReference>
<evidence type="ECO:0000259" key="2">
    <source>
        <dbReference type="Pfam" id="PF10633"/>
    </source>
</evidence>
<dbReference type="InterPro" id="IPR013783">
    <property type="entry name" value="Ig-like_fold"/>
</dbReference>
<dbReference type="InterPro" id="IPR012334">
    <property type="entry name" value="Pectin_lyas_fold"/>
</dbReference>
<feature type="domain" description="Right handed beta helix" evidence="3">
    <location>
        <begin position="201"/>
        <end position="388"/>
    </location>
</feature>
<sequence>MSALPGRSLFKPFLWLLLSLAACGTAQAATTYYVRTDGGDAAQCTGKANAPYSGSGTAQACAWKSLHVALPANATARIAGGDTVLIGAGEYMIGWGATGAAGGRCYSGGPYDCYLPPIPSGPSATARTRILGQGHDAGCKVPPKLWGTERVTTVLNLAGSSNVEVGCLEITDKSDCVEGHSNGAARCQRDTAPYGQWASAGIAASNSKNVWLHDVNVHGLANTGIHAGGLTDWTLDRVKIVANGWVGWNGDIGAASSNAGQITMRNTEIAWNGCGQKWQTGAPWACWAQEGGGYGDGLGTGRTGGQWLIEDSYVHHNTSDGIDLLYMDGNANTSVTVRRVYAVGNAGNQVKVYGNSTVENSVVVGNCAYFNGKDNMLHGDQCRAQGNTLSVGLVAGQTANIRHNTVTGEGDCLILTTDGTATSRLNILNNALIGQPDFLATRGGYPEQTCGHYAHASAAATTYAGNLVYNVKSGQCPSGSICGQAPKLANLTLAGFDATPLAGSPVIDKGIAIASVVNDFLLQPRPVGAAADIGAYEVQTGGGTPPPICSRAAPTLTLSGPTAAVAPGTSVQYSLSLRNNDSSACASTNFSLARTVPSGWTGTLAAASLALAPGASSSTMLTVASPANAVAGAYSIGSGTSSSAGSSHTASASATYTVAGSTPPPVCTRTKPTLTLSGPTAAVAPGTAVNYTVNLRNNDSSACANTTFSLARTVPSGWTGALTAGSLTLAPGASSSTSLKVTSASAASNGTYAIGAGTSSAAGSSHTANATANYTVTKPTIPPPVIGPLTTTASVNKSSYRLRETVTMSARVLKSGKPVRGAQIVFNVTRPNGQVVVVKTTSNSLGNATGRLGLGTSTSGIGNYALRVDAISHPEVVSAYTSFSAR</sequence>
<dbReference type="InterPro" id="IPR011050">
    <property type="entry name" value="Pectin_lyase_fold/virulence"/>
</dbReference>
<evidence type="ECO:0000256" key="1">
    <source>
        <dbReference type="SAM" id="SignalP"/>
    </source>
</evidence>
<dbReference type="SMART" id="SM00710">
    <property type="entry name" value="PbH1"/>
    <property type="match status" value="3"/>
</dbReference>
<feature type="chain" id="PRO_5046870548" evidence="1">
    <location>
        <begin position="29"/>
        <end position="886"/>
    </location>
</feature>
<dbReference type="Gene3D" id="2.160.20.10">
    <property type="entry name" value="Single-stranded right-handed beta-helix, Pectin lyase-like"/>
    <property type="match status" value="2"/>
</dbReference>
<dbReference type="InterPro" id="IPR059226">
    <property type="entry name" value="Choice_anch_Q_dom"/>
</dbReference>
<dbReference type="RefSeq" id="WP_386757114.1">
    <property type="nucleotide sequence ID" value="NZ_JBHRXK010000001.1"/>
</dbReference>
<evidence type="ECO:0000259" key="3">
    <source>
        <dbReference type="Pfam" id="PF13229"/>
    </source>
</evidence>
<evidence type="ECO:0000313" key="4">
    <source>
        <dbReference type="EMBL" id="MFC3549819.1"/>
    </source>
</evidence>
<feature type="domain" description="Alpha-galactosidase NEW3" evidence="2">
    <location>
        <begin position="566"/>
        <end position="636"/>
    </location>
</feature>
<keyword evidence="1" id="KW-0732">Signal</keyword>
<feature type="signal peptide" evidence="1">
    <location>
        <begin position="1"/>
        <end position="28"/>
    </location>
</feature>
<protein>
    <submittedName>
        <fullName evidence="4">NEW3 domain-containing protein</fullName>
    </submittedName>
</protein>
<feature type="domain" description="Alpha-galactosidase NEW3" evidence="2">
    <location>
        <begin position="684"/>
        <end position="755"/>
    </location>
</feature>